<name>A0A7C9V1H4_9PROT</name>
<reference evidence="6 7" key="1">
    <citation type="submission" date="2020-02" db="EMBL/GenBank/DDBJ databases">
        <authorList>
            <person name="Dziuba M."/>
            <person name="Kuznetsov B."/>
            <person name="Mardanov A."/>
            <person name="Ravin N."/>
            <person name="Grouzdev D."/>
        </authorList>
    </citation>
    <scope>NUCLEOTIDE SEQUENCE [LARGE SCALE GENOMIC DNA]</scope>
    <source>
        <strain evidence="6 7">SpK</strain>
    </source>
</reference>
<evidence type="ECO:0000259" key="5">
    <source>
        <dbReference type="Pfam" id="PF01258"/>
    </source>
</evidence>
<accession>A0A7C9V1H4</accession>
<gene>
    <name evidence="6" type="ORF">G4223_18765</name>
</gene>
<keyword evidence="7" id="KW-1185">Reference proteome</keyword>
<comment type="caution">
    <text evidence="6">The sequence shown here is derived from an EMBL/GenBank/DDBJ whole genome shotgun (WGS) entry which is preliminary data.</text>
</comment>
<organism evidence="6 7">
    <name type="scientific">Magnetospirillum aberrantis SpK</name>
    <dbReference type="NCBI Taxonomy" id="908842"/>
    <lineage>
        <taxon>Bacteria</taxon>
        <taxon>Pseudomonadati</taxon>
        <taxon>Pseudomonadota</taxon>
        <taxon>Alphaproteobacteria</taxon>
        <taxon>Rhodospirillales</taxon>
        <taxon>Rhodospirillaceae</taxon>
        <taxon>Magnetospirillum</taxon>
    </lineage>
</organism>
<dbReference type="Pfam" id="PF01258">
    <property type="entry name" value="zf-dskA_traR"/>
    <property type="match status" value="1"/>
</dbReference>
<keyword evidence="1" id="KW-0479">Metal-binding</keyword>
<dbReference type="Gene3D" id="1.20.120.910">
    <property type="entry name" value="DksA, coiled-coil domain"/>
    <property type="match status" value="1"/>
</dbReference>
<evidence type="ECO:0000256" key="1">
    <source>
        <dbReference type="ARBA" id="ARBA00022723"/>
    </source>
</evidence>
<dbReference type="InterPro" id="IPR000962">
    <property type="entry name" value="Znf_DskA_TraR"/>
</dbReference>
<keyword evidence="3" id="KW-0862">Zinc</keyword>
<feature type="domain" description="Zinc finger DksA/TraR C4-type" evidence="5">
    <location>
        <begin position="32"/>
        <end position="65"/>
    </location>
</feature>
<evidence type="ECO:0000313" key="7">
    <source>
        <dbReference type="Proteomes" id="UP000480684"/>
    </source>
</evidence>
<sequence length="76" mass="8308">MDDIDCAAERIEAFNSVALRAVLNRLDGPSSSGVCVECGCAIEAERLKANPQARHCCECADEIERESRRARLCGPR</sequence>
<evidence type="ECO:0000313" key="6">
    <source>
        <dbReference type="EMBL" id="NFV82155.1"/>
    </source>
</evidence>
<proteinExistence type="predicted"/>
<dbReference type="EMBL" id="JAAIYP010000045">
    <property type="protein sequence ID" value="NFV82155.1"/>
    <property type="molecule type" value="Genomic_DNA"/>
</dbReference>
<evidence type="ECO:0000256" key="4">
    <source>
        <dbReference type="PROSITE-ProRule" id="PRU00510"/>
    </source>
</evidence>
<dbReference type="Proteomes" id="UP000480684">
    <property type="component" value="Unassembled WGS sequence"/>
</dbReference>
<dbReference type="SUPFAM" id="SSF57716">
    <property type="entry name" value="Glucocorticoid receptor-like (DNA-binding domain)"/>
    <property type="match status" value="1"/>
</dbReference>
<evidence type="ECO:0000256" key="2">
    <source>
        <dbReference type="ARBA" id="ARBA00022771"/>
    </source>
</evidence>
<dbReference type="AlphaFoldDB" id="A0A7C9V1H4"/>
<dbReference type="GO" id="GO:0008270">
    <property type="term" value="F:zinc ion binding"/>
    <property type="evidence" value="ECO:0007669"/>
    <property type="project" value="UniProtKB-KW"/>
</dbReference>
<keyword evidence="2" id="KW-0863">Zinc-finger</keyword>
<feature type="zinc finger region" description="dksA C4-type" evidence="4">
    <location>
        <begin position="35"/>
        <end position="59"/>
    </location>
</feature>
<dbReference type="RefSeq" id="WP_163682880.1">
    <property type="nucleotide sequence ID" value="NZ_JAAIYP010000045.1"/>
</dbReference>
<evidence type="ECO:0000256" key="3">
    <source>
        <dbReference type="ARBA" id="ARBA00022833"/>
    </source>
</evidence>
<protein>
    <submittedName>
        <fullName evidence="6">TraR/DksA family transcriptional regulator</fullName>
    </submittedName>
</protein>
<dbReference type="PROSITE" id="PS51128">
    <property type="entry name" value="ZF_DKSA_2"/>
    <property type="match status" value="1"/>
</dbReference>